<dbReference type="EMBL" id="PNBA02000014">
    <property type="protein sequence ID" value="KAG6400362.1"/>
    <property type="molecule type" value="Genomic_DNA"/>
</dbReference>
<feature type="compositionally biased region" description="Basic and acidic residues" evidence="1">
    <location>
        <begin position="146"/>
        <end position="158"/>
    </location>
</feature>
<feature type="compositionally biased region" description="Basic and acidic residues" evidence="1">
    <location>
        <begin position="41"/>
        <end position="61"/>
    </location>
</feature>
<evidence type="ECO:0000256" key="2">
    <source>
        <dbReference type="SAM" id="Phobius"/>
    </source>
</evidence>
<feature type="domain" description="BSD" evidence="3">
    <location>
        <begin position="208"/>
        <end position="263"/>
    </location>
</feature>
<evidence type="ECO:0000313" key="5">
    <source>
        <dbReference type="Proteomes" id="UP000298416"/>
    </source>
</evidence>
<protein>
    <recommendedName>
        <fullName evidence="3">BSD domain-containing protein</fullName>
    </recommendedName>
</protein>
<sequence length="899" mass="99955">MAWLARSIADSLRLDGEEEGSAAAVDEAREPVDNSTAGDAVLREDQPRDSALSIEDRRSDSEGGASDNHGADDDSDGDYDRRGVKEDLSELRESFTRQFWGVASFLAPPPPPPPPPPLIYSSSIQSKSDPAGSVNADEDEEEEKGGEEMLKYDERETGELGESLDFSPSKDDDADILEDAVGVTEEVLAFARNIAHHPETWLDFPIEEDEFDDFDISEDQYKHLLVIEHLAPRLAALRFELCPVHMGAGYFWMVYFVLLHSRLNKHDRNLLSSPQLVQARAMWMHELQKQTKGDSYWSGISSFQSKSSTESPRENIVCTYDDVQYGNDDWRLASESSTHQITAEREIEKRVLDEIEFVDKSVIKEDPPPKLLDKEIVVGSSIGIHVPVVIVDGEEDDDDWLKDDSDLIGYTGTSLSLNEEDISFREIVLEIISRGHEWNSCQPFSVLAWITLVLVFQIEGVTSHLIVLGRARFTIKTILEPLAAEVGSLHSMRSQLSSMDSELVKRGFDFTRRRKKWLIVMGLVGVSSYGVYRVYHMPSVARKRKRILKLLGSLVSMAEMVSDSAEMMTVLSRDLKEFLESDSDEIPNSLKQLSKIARSAEFSESVARLCQSMTVGVLRGYRVENSANDIQEDGDSTFSDRFMDKVMSDAGTGFVSVVIGSFARNLVLGFYANAENGHEKPSSSSVPTWLSVVTDDKCRVLVADCINTFVSTAVTVYLDKTMDVNVYDEMFSGLTNPKHHNKMTKFLVSLCNGAVETLVKTSHQVLTASPKKGSSASCSITDPSEASSFETHPRRGENGYVGNGWVSSVSSTLAVPSNRKFVLDVTGRVTFETVRSVIEFFLWKVSEGLKRSAGVVREEVLERGYEVVRYVGAKSTLILTICLSLFLHILGNSRALVPA</sequence>
<dbReference type="SMART" id="SM00751">
    <property type="entry name" value="BSD"/>
    <property type="match status" value="1"/>
</dbReference>
<reference evidence="4" key="1">
    <citation type="submission" date="2018-01" db="EMBL/GenBank/DDBJ databases">
        <authorList>
            <person name="Mao J.F."/>
        </authorList>
    </citation>
    <scope>NUCLEOTIDE SEQUENCE</scope>
    <source>
        <strain evidence="4">Huo1</strain>
        <tissue evidence="4">Leaf</tissue>
    </source>
</reference>
<keyword evidence="2" id="KW-0472">Membrane</keyword>
<dbReference type="Proteomes" id="UP000298416">
    <property type="component" value="Unassembled WGS sequence"/>
</dbReference>
<dbReference type="PANTHER" id="PTHR21477:SF12">
    <property type="entry name" value="PROTEIN PHLOEM PROTEIN 2-LIKE A10"/>
    <property type="match status" value="1"/>
</dbReference>
<keyword evidence="2" id="KW-0812">Transmembrane</keyword>
<gene>
    <name evidence="4" type="ORF">SASPL_137190</name>
</gene>
<feature type="transmembrane region" description="Helical" evidence="2">
    <location>
        <begin position="517"/>
        <end position="535"/>
    </location>
</feature>
<proteinExistence type="predicted"/>
<evidence type="ECO:0000259" key="3">
    <source>
        <dbReference type="PROSITE" id="PS50858"/>
    </source>
</evidence>
<dbReference type="InterPro" id="IPR035925">
    <property type="entry name" value="BSD_dom_sf"/>
</dbReference>
<feature type="region of interest" description="Disordered" evidence="1">
    <location>
        <begin position="770"/>
        <end position="795"/>
    </location>
</feature>
<dbReference type="InterPro" id="IPR019141">
    <property type="entry name" value="DUF2045"/>
</dbReference>
<dbReference type="Pfam" id="PF03909">
    <property type="entry name" value="BSD"/>
    <property type="match status" value="1"/>
</dbReference>
<keyword evidence="5" id="KW-1185">Reference proteome</keyword>
<evidence type="ECO:0000256" key="1">
    <source>
        <dbReference type="SAM" id="MobiDB-lite"/>
    </source>
</evidence>
<dbReference type="AlphaFoldDB" id="A0A8X8ZCQ5"/>
<comment type="caution">
    <text evidence="4">The sequence shown here is derived from an EMBL/GenBank/DDBJ whole genome shotgun (WGS) entry which is preliminary data.</text>
</comment>
<feature type="region of interest" description="Disordered" evidence="1">
    <location>
        <begin position="10"/>
        <end position="87"/>
    </location>
</feature>
<feature type="transmembrane region" description="Helical" evidence="2">
    <location>
        <begin position="446"/>
        <end position="468"/>
    </location>
</feature>
<keyword evidence="2" id="KW-1133">Transmembrane helix</keyword>
<feature type="compositionally biased region" description="Basic and acidic residues" evidence="1">
    <location>
        <begin position="78"/>
        <end position="87"/>
    </location>
</feature>
<name>A0A8X8ZCQ5_SALSN</name>
<dbReference type="PROSITE" id="PS50858">
    <property type="entry name" value="BSD"/>
    <property type="match status" value="1"/>
</dbReference>
<dbReference type="InterPro" id="IPR005607">
    <property type="entry name" value="BSD_dom"/>
</dbReference>
<reference evidence="4" key="2">
    <citation type="submission" date="2020-08" db="EMBL/GenBank/DDBJ databases">
        <title>Plant Genome Project.</title>
        <authorList>
            <person name="Zhang R.-G."/>
        </authorList>
    </citation>
    <scope>NUCLEOTIDE SEQUENCE</scope>
    <source>
        <strain evidence="4">Huo1</strain>
        <tissue evidence="4">Leaf</tissue>
    </source>
</reference>
<dbReference type="PANTHER" id="PTHR21477">
    <property type="entry name" value="ZGC:172139"/>
    <property type="match status" value="1"/>
</dbReference>
<feature type="region of interest" description="Disordered" evidence="1">
    <location>
        <begin position="103"/>
        <end position="171"/>
    </location>
</feature>
<dbReference type="SUPFAM" id="SSF140383">
    <property type="entry name" value="BSD domain-like"/>
    <property type="match status" value="1"/>
</dbReference>
<accession>A0A8X8ZCQ5</accession>
<feature type="compositionally biased region" description="Pro residues" evidence="1">
    <location>
        <begin position="107"/>
        <end position="118"/>
    </location>
</feature>
<organism evidence="4">
    <name type="scientific">Salvia splendens</name>
    <name type="common">Scarlet sage</name>
    <dbReference type="NCBI Taxonomy" id="180675"/>
    <lineage>
        <taxon>Eukaryota</taxon>
        <taxon>Viridiplantae</taxon>
        <taxon>Streptophyta</taxon>
        <taxon>Embryophyta</taxon>
        <taxon>Tracheophyta</taxon>
        <taxon>Spermatophyta</taxon>
        <taxon>Magnoliopsida</taxon>
        <taxon>eudicotyledons</taxon>
        <taxon>Gunneridae</taxon>
        <taxon>Pentapetalae</taxon>
        <taxon>asterids</taxon>
        <taxon>lamiids</taxon>
        <taxon>Lamiales</taxon>
        <taxon>Lamiaceae</taxon>
        <taxon>Nepetoideae</taxon>
        <taxon>Mentheae</taxon>
        <taxon>Salviinae</taxon>
        <taxon>Salvia</taxon>
        <taxon>Salvia subgen. Calosphace</taxon>
        <taxon>core Calosphace</taxon>
    </lineage>
</organism>
<feature type="compositionally biased region" description="Polar residues" evidence="1">
    <location>
        <begin position="770"/>
        <end position="790"/>
    </location>
</feature>
<feature type="compositionally biased region" description="Acidic residues" evidence="1">
    <location>
        <begin position="136"/>
        <end position="145"/>
    </location>
</feature>
<evidence type="ECO:0000313" key="4">
    <source>
        <dbReference type="EMBL" id="KAG6400362.1"/>
    </source>
</evidence>
<dbReference type="Gene3D" id="1.10.3970.10">
    <property type="entry name" value="BSD domain"/>
    <property type="match status" value="1"/>
</dbReference>